<protein>
    <recommendedName>
        <fullName evidence="2">Glutamate synthase domain-containing protein</fullName>
    </recommendedName>
</protein>
<evidence type="ECO:0000256" key="1">
    <source>
        <dbReference type="ARBA" id="ARBA00009716"/>
    </source>
</evidence>
<feature type="non-terminal residue" evidence="3">
    <location>
        <position position="1"/>
    </location>
</feature>
<comment type="caution">
    <text evidence="3">The sequence shown here is derived from an EMBL/GenBank/DDBJ whole genome shotgun (WGS) entry which is preliminary data.</text>
</comment>
<organism evidence="3 4">
    <name type="scientific">Vibrio parahaemolyticus</name>
    <dbReference type="NCBI Taxonomy" id="670"/>
    <lineage>
        <taxon>Bacteria</taxon>
        <taxon>Pseudomonadati</taxon>
        <taxon>Pseudomonadota</taxon>
        <taxon>Gammaproteobacteria</taxon>
        <taxon>Vibrionales</taxon>
        <taxon>Vibrionaceae</taxon>
        <taxon>Vibrio</taxon>
    </lineage>
</organism>
<proteinExistence type="inferred from homology"/>
<evidence type="ECO:0000259" key="2">
    <source>
        <dbReference type="Pfam" id="PF01645"/>
    </source>
</evidence>
<dbReference type="Proteomes" id="UP000555836">
    <property type="component" value="Unassembled WGS sequence"/>
</dbReference>
<dbReference type="AlphaFoldDB" id="A0A7Y0S560"/>
<dbReference type="GO" id="GO:0006537">
    <property type="term" value="P:glutamate biosynthetic process"/>
    <property type="evidence" value="ECO:0007669"/>
    <property type="project" value="InterPro"/>
</dbReference>
<dbReference type="InterPro" id="IPR013785">
    <property type="entry name" value="Aldolase_TIM"/>
</dbReference>
<dbReference type="SUPFAM" id="SSF51395">
    <property type="entry name" value="FMN-linked oxidoreductases"/>
    <property type="match status" value="1"/>
</dbReference>
<feature type="non-terminal residue" evidence="3">
    <location>
        <position position="80"/>
    </location>
</feature>
<accession>A0A7Y0S560</accession>
<name>A0A7Y0S560_VIBPH</name>
<dbReference type="GO" id="GO:0015930">
    <property type="term" value="F:glutamate synthase activity"/>
    <property type="evidence" value="ECO:0007669"/>
    <property type="project" value="InterPro"/>
</dbReference>
<evidence type="ECO:0000313" key="3">
    <source>
        <dbReference type="EMBL" id="NMU26586.1"/>
    </source>
</evidence>
<dbReference type="Gene3D" id="3.20.20.70">
    <property type="entry name" value="Aldolase class I"/>
    <property type="match status" value="1"/>
</dbReference>
<dbReference type="PANTHER" id="PTHR43100">
    <property type="entry name" value="GLUTAMATE SYNTHASE [NADPH] SMALL CHAIN"/>
    <property type="match status" value="1"/>
</dbReference>
<gene>
    <name evidence="3" type="ORF">HKB21_13260</name>
</gene>
<dbReference type="InterPro" id="IPR002932">
    <property type="entry name" value="Glu_synthdom"/>
</dbReference>
<sequence length="80" mass="8771">GVATQDETLRKEYFKGLPEMVMNYFIGLAEEVRGYLAELGVEKLTDLIGRTDLLQAVEGMTAKQAKLDLSGILEAPVSPQ</sequence>
<feature type="domain" description="Glutamate synthase" evidence="2">
    <location>
        <begin position="1"/>
        <end position="41"/>
    </location>
</feature>
<dbReference type="Pfam" id="PF01645">
    <property type="entry name" value="Glu_synthase"/>
    <property type="match status" value="1"/>
</dbReference>
<dbReference type="PANTHER" id="PTHR43100:SF1">
    <property type="entry name" value="GLUTAMATE SYNTHASE [NADPH] SMALL CHAIN"/>
    <property type="match status" value="1"/>
</dbReference>
<evidence type="ECO:0000313" key="4">
    <source>
        <dbReference type="Proteomes" id="UP000555836"/>
    </source>
</evidence>
<comment type="similarity">
    <text evidence="1">Belongs to the glutamate synthase family.</text>
</comment>
<dbReference type="InterPro" id="IPR051394">
    <property type="entry name" value="Glutamate_Synthase"/>
</dbReference>
<dbReference type="EMBL" id="JABCLD010001257">
    <property type="protein sequence ID" value="NMU26586.1"/>
    <property type="molecule type" value="Genomic_DNA"/>
</dbReference>
<reference evidence="3 4" key="1">
    <citation type="submission" date="2020-04" db="EMBL/GenBank/DDBJ databases">
        <title>Whole-genome sequencing of Vibrio spp. from China reveals different genetic environments of blaCTX-M-14 among diverse lineages.</title>
        <authorList>
            <person name="Zheng Z."/>
            <person name="Ye L."/>
            <person name="Chen S."/>
        </authorList>
    </citation>
    <scope>NUCLEOTIDE SEQUENCE [LARGE SCALE GENOMIC DNA]</scope>
    <source>
        <strain evidence="3 4">Vb0574</strain>
    </source>
</reference>